<accession>A0A085VA05</accession>
<dbReference type="AlphaFoldDB" id="A0A085VA05"/>
<dbReference type="Pfam" id="PF07045">
    <property type="entry name" value="DUF1330"/>
    <property type="match status" value="1"/>
</dbReference>
<dbReference type="RefSeq" id="WP_020292530.1">
    <property type="nucleotide sequence ID" value="NZ_JPQT01000098.1"/>
</dbReference>
<name>A0A085VA05_PSESX</name>
<feature type="domain" description="DUF1330" evidence="1">
    <location>
        <begin position="2"/>
        <end position="91"/>
    </location>
</feature>
<dbReference type="SUPFAM" id="SSF54909">
    <property type="entry name" value="Dimeric alpha+beta barrel"/>
    <property type="match status" value="1"/>
</dbReference>
<dbReference type="Gene3D" id="3.30.70.100">
    <property type="match status" value="1"/>
</dbReference>
<proteinExistence type="predicted"/>
<sequence length="92" mass="9978">MSAYVIVEITDKDEAAKATYAKAAMSVVESFGGIFVARGPVSVLHGAGTFERGLVIEFADREAALTWYNSPEYQALIEGRDIAFDSRFVLIG</sequence>
<reference evidence="2 3" key="1">
    <citation type="submission" date="2014-07" db="EMBL/GenBank/DDBJ databases">
        <title>Draft Genome Sequences of Environmental Pseudomonas syringae strains.</title>
        <authorList>
            <person name="Baltrus D.A."/>
            <person name="Berge O."/>
            <person name="Morris C."/>
        </authorList>
    </citation>
    <scope>NUCLEOTIDE SEQUENCE [LARGE SCALE GENOMIC DNA]</scope>
    <source>
        <strain evidence="2 3">CEB003</strain>
    </source>
</reference>
<evidence type="ECO:0000259" key="1">
    <source>
        <dbReference type="Pfam" id="PF07045"/>
    </source>
</evidence>
<dbReference type="Proteomes" id="UP000028643">
    <property type="component" value="Unassembled WGS sequence"/>
</dbReference>
<organism evidence="2 3">
    <name type="scientific">Pseudomonas syringae</name>
    <dbReference type="NCBI Taxonomy" id="317"/>
    <lineage>
        <taxon>Bacteria</taxon>
        <taxon>Pseudomonadati</taxon>
        <taxon>Pseudomonadota</taxon>
        <taxon>Gammaproteobacteria</taxon>
        <taxon>Pseudomonadales</taxon>
        <taxon>Pseudomonadaceae</taxon>
        <taxon>Pseudomonas</taxon>
    </lineage>
</organism>
<dbReference type="InterPro" id="IPR011008">
    <property type="entry name" value="Dimeric_a/b-barrel"/>
</dbReference>
<comment type="caution">
    <text evidence="2">The sequence shown here is derived from an EMBL/GenBank/DDBJ whole genome shotgun (WGS) entry which is preliminary data.</text>
</comment>
<evidence type="ECO:0000313" key="2">
    <source>
        <dbReference type="EMBL" id="KFE52268.1"/>
    </source>
</evidence>
<protein>
    <recommendedName>
        <fullName evidence="1">DUF1330 domain-containing protein</fullName>
    </recommendedName>
</protein>
<dbReference type="PANTHER" id="PTHR41521:SF4">
    <property type="entry name" value="BLR0684 PROTEIN"/>
    <property type="match status" value="1"/>
</dbReference>
<dbReference type="InterPro" id="IPR010753">
    <property type="entry name" value="DUF1330"/>
</dbReference>
<dbReference type="EMBL" id="JPQT01000098">
    <property type="protein sequence ID" value="KFE52268.1"/>
    <property type="molecule type" value="Genomic_DNA"/>
</dbReference>
<dbReference type="PATRIC" id="fig|317.174.peg.1999"/>
<evidence type="ECO:0000313" key="3">
    <source>
        <dbReference type="Proteomes" id="UP000028643"/>
    </source>
</evidence>
<dbReference type="PANTHER" id="PTHR41521">
    <property type="match status" value="1"/>
</dbReference>
<gene>
    <name evidence="2" type="ORF">IV02_09770</name>
</gene>